<dbReference type="PANTHER" id="PTHR45723">
    <property type="entry name" value="SERINE/THREONINE-PROTEIN KINASE RIO1"/>
    <property type="match status" value="1"/>
</dbReference>
<comment type="catalytic activity">
    <reaction evidence="10">
        <text>L-threonyl-[protein] + ATP = O-phospho-L-threonyl-[protein] + ADP + H(+)</text>
        <dbReference type="Rhea" id="RHEA:46608"/>
        <dbReference type="Rhea" id="RHEA-COMP:11060"/>
        <dbReference type="Rhea" id="RHEA-COMP:11605"/>
        <dbReference type="ChEBI" id="CHEBI:15378"/>
        <dbReference type="ChEBI" id="CHEBI:30013"/>
        <dbReference type="ChEBI" id="CHEBI:30616"/>
        <dbReference type="ChEBI" id="CHEBI:61977"/>
        <dbReference type="ChEBI" id="CHEBI:456216"/>
        <dbReference type="EC" id="2.7.11.1"/>
    </reaction>
</comment>
<dbReference type="OrthoDB" id="1434354at2759"/>
<keyword evidence="13" id="KW-0732">Signal</keyword>
<evidence type="ECO:0000256" key="5">
    <source>
        <dbReference type="ARBA" id="ARBA00022723"/>
    </source>
</evidence>
<keyword evidence="9" id="KW-0460">Magnesium</keyword>
<dbReference type="SUPFAM" id="SSF52087">
    <property type="entry name" value="CRAL/TRIO domain"/>
    <property type="match status" value="1"/>
</dbReference>
<dbReference type="SMART" id="SM01100">
    <property type="entry name" value="CRAL_TRIO_N"/>
    <property type="match status" value="1"/>
</dbReference>
<proteinExistence type="inferred from homology"/>
<keyword evidence="7 16" id="KW-0418">Kinase</keyword>
<keyword evidence="4" id="KW-0808">Transferase</keyword>
<dbReference type="PRINTS" id="PR00180">
    <property type="entry name" value="CRETINALDHBP"/>
</dbReference>
<dbReference type="InterPro" id="IPR000719">
    <property type="entry name" value="Prot_kinase_dom"/>
</dbReference>
<dbReference type="Gene3D" id="1.10.510.10">
    <property type="entry name" value="Transferase(Phosphotransferase) domain 1"/>
    <property type="match status" value="1"/>
</dbReference>
<dbReference type="SMART" id="SM00516">
    <property type="entry name" value="SEC14"/>
    <property type="match status" value="1"/>
</dbReference>
<keyword evidence="6" id="KW-0547">Nucleotide-binding</keyword>
<feature type="chain" id="PRO_5012149603" description="non-specific serine/threonine protein kinase" evidence="13">
    <location>
        <begin position="17"/>
        <end position="1279"/>
    </location>
</feature>
<evidence type="ECO:0000256" key="9">
    <source>
        <dbReference type="ARBA" id="ARBA00022842"/>
    </source>
</evidence>
<dbReference type="Pfam" id="PF01163">
    <property type="entry name" value="RIO1"/>
    <property type="match status" value="1"/>
</dbReference>
<dbReference type="GO" id="GO:0004674">
    <property type="term" value="F:protein serine/threonine kinase activity"/>
    <property type="evidence" value="ECO:0007669"/>
    <property type="project" value="UniProtKB-KW"/>
</dbReference>
<dbReference type="InterPro" id="IPR036273">
    <property type="entry name" value="CRAL/TRIO_N_dom_sf"/>
</dbReference>
<dbReference type="Gene3D" id="3.30.200.20">
    <property type="entry name" value="Phosphorylase Kinase, domain 1"/>
    <property type="match status" value="1"/>
</dbReference>
<evidence type="ECO:0000256" key="10">
    <source>
        <dbReference type="ARBA" id="ARBA00047899"/>
    </source>
</evidence>
<dbReference type="PROSITE" id="PS50191">
    <property type="entry name" value="CRAL_TRIO"/>
    <property type="match status" value="1"/>
</dbReference>
<dbReference type="InterPro" id="IPR000687">
    <property type="entry name" value="RIO_kinase"/>
</dbReference>
<gene>
    <name evidence="16" type="ORF">Fcan01_07306</name>
</gene>
<dbReference type="GO" id="GO:0005524">
    <property type="term" value="F:ATP binding"/>
    <property type="evidence" value="ECO:0007669"/>
    <property type="project" value="UniProtKB-KW"/>
</dbReference>
<dbReference type="EC" id="2.7.11.1" evidence="2"/>
<feature type="signal peptide" evidence="13">
    <location>
        <begin position="1"/>
        <end position="16"/>
    </location>
</feature>
<evidence type="ECO:0000259" key="15">
    <source>
        <dbReference type="PROSITE" id="PS50191"/>
    </source>
</evidence>
<name>A0A226EHS0_FOLCA</name>
<dbReference type="InterPro" id="IPR011074">
    <property type="entry name" value="CRAL/TRIO_N_dom"/>
</dbReference>
<dbReference type="InterPro" id="IPR036865">
    <property type="entry name" value="CRAL-TRIO_dom_sf"/>
</dbReference>
<evidence type="ECO:0000256" key="2">
    <source>
        <dbReference type="ARBA" id="ARBA00012513"/>
    </source>
</evidence>
<sequence length="1279" mass="147182">MSCLVFPFFIAALTFSGVVNVVSVSVEQDLSLSFTEGQILDNFAARMKSRLPESYMQEPIYLIRWLRARNFNIDAAERMLLNNLKWREDINIKNLENEDWSHFEEEFAYSLDISDKHDRPILTIDSGKWDVRSAVVSGQRDKLVRWMIKMMEDATKRVRDYQQQGKNVTRWGMIYNLGYFNLVQSGCFQCLSVYTDFVSNYEAHYPNTVDKITLVNTPTLFEVVLRLIRPIFSEETKNLLSVYGTNKQEWQYALLKEIPKKELPSEYGGTRLVRVHQFRTIFKLAFHKFPIMRDFLAFRYSCVAAIFVIHFTRSSCQYINENKTSIVSGIFMEKLRDPLFYDSIVPMWFKFRLPRWNETDLILNETKCNNSDWFRGSSCPTTFYLPEVQRRFSSYALNSQPSQMQSIFSTSSLPIDSKFKCGEIEDHFQNGQVDEQTFQNYFSTLQNCSALKETNFLRTINDYTYDIKNVYLNMWSGFRKEVWAKLPADRIDGGLWSNHLNALNALIYLNYQMEINRWKFAVEECAKGHIPTILHANEFQDMLQDVHTALESSTFKPAIPLGKGISYYNIKLTSCMFTETDYAVRILLPVSVRVQRNLSLMDIKSGTFSLNGSQTCHYSELMSSRNSPVLVDHDNRIAYNTDCETGRLCHIESQFSTENINICASAVLRDELSAAEFTASCPLTCRKTASFLNTNTIVTNLGNDKFLISGEATPSGSDFVIIKCLGKSEIFLEPVPLGSLLAEIPCDCTIHSNDLGHAGIASSPCLSEDELSSNTTNTQSILITHVMPLHWINPEMIQNVTLSDVNEIIQLNYGDNNYFSWLFYTKIAVPEFNEDIGTSDFKNSKEKEETPIISFSLLCIIFSFCALRTMSTEMMAKDDQFIIIPKRAWKVPTWKPEPSPTVRKEKEPSFVDIMNEQLQERVEEEEFENYVRQEYVTMSNDFVNLKSDQEYSIMLKSCLDQELNLHVLELDDEEEDDSEEEVDYQDDSALIESTYFSKINEHFTKHSHSSTKCQETKQKQRVRGRTKSQSQSDIDSDTRITLYKFMKKSVLNGTHYGIVNKGKKSLILHANGGIKKSEKGESVHLPKECAIKVFKPLPISHADDESRPASAAVWAHREFQNLKRLERAGIPSPKAAFVKKAVLVMEFLGKDGKSAWKLRDYPFTNEATIKLAYEQVIRNMKIMYKSCHLIHSDLTEKSILFYNNQCYFTDLAHALEATERSGNADRYADAFLYRNCRNIVDFFQKRGLQGIFTQDALFKEVTGFEYPGVAMDAEGAMQK</sequence>
<evidence type="ECO:0000256" key="8">
    <source>
        <dbReference type="ARBA" id="ARBA00022840"/>
    </source>
</evidence>
<dbReference type="InterPro" id="IPR051272">
    <property type="entry name" value="RIO-type_Ser/Thr_kinase"/>
</dbReference>
<organism evidence="16 17">
    <name type="scientific">Folsomia candida</name>
    <name type="common">Springtail</name>
    <dbReference type="NCBI Taxonomy" id="158441"/>
    <lineage>
        <taxon>Eukaryota</taxon>
        <taxon>Metazoa</taxon>
        <taxon>Ecdysozoa</taxon>
        <taxon>Arthropoda</taxon>
        <taxon>Hexapoda</taxon>
        <taxon>Collembola</taxon>
        <taxon>Entomobryomorpha</taxon>
        <taxon>Isotomoidea</taxon>
        <taxon>Isotomidae</taxon>
        <taxon>Proisotominae</taxon>
        <taxon>Folsomia</taxon>
    </lineage>
</organism>
<dbReference type="EMBL" id="LNIX01000003">
    <property type="protein sequence ID" value="OXA57205.1"/>
    <property type="molecule type" value="Genomic_DNA"/>
</dbReference>
<protein>
    <recommendedName>
        <fullName evidence="2">non-specific serine/threonine protein kinase</fullName>
        <ecNumber evidence="2">2.7.11.1</ecNumber>
    </recommendedName>
</protein>
<dbReference type="Gene3D" id="3.40.525.10">
    <property type="entry name" value="CRAL-TRIO lipid binding domain"/>
    <property type="match status" value="1"/>
</dbReference>
<dbReference type="SUPFAM" id="SSF46938">
    <property type="entry name" value="CRAL/TRIO N-terminal domain"/>
    <property type="match status" value="1"/>
</dbReference>
<evidence type="ECO:0000256" key="7">
    <source>
        <dbReference type="ARBA" id="ARBA00022777"/>
    </source>
</evidence>
<reference evidence="16 17" key="1">
    <citation type="submission" date="2015-12" db="EMBL/GenBank/DDBJ databases">
        <title>The genome of Folsomia candida.</title>
        <authorList>
            <person name="Faddeeva A."/>
            <person name="Derks M.F."/>
            <person name="Anvar Y."/>
            <person name="Smit S."/>
            <person name="Van Straalen N."/>
            <person name="Roelofs D."/>
        </authorList>
    </citation>
    <scope>NUCLEOTIDE SEQUENCE [LARGE SCALE GENOMIC DNA]</scope>
    <source>
        <strain evidence="16 17">VU population</strain>
        <tissue evidence="16">Whole body</tissue>
    </source>
</reference>
<evidence type="ECO:0000256" key="1">
    <source>
        <dbReference type="ARBA" id="ARBA00009196"/>
    </source>
</evidence>
<accession>A0A226EHS0</accession>
<keyword evidence="3" id="KW-0723">Serine/threonine-protein kinase</keyword>
<evidence type="ECO:0000259" key="14">
    <source>
        <dbReference type="PROSITE" id="PS50011"/>
    </source>
</evidence>
<evidence type="ECO:0000256" key="12">
    <source>
        <dbReference type="SAM" id="MobiDB-lite"/>
    </source>
</evidence>
<evidence type="ECO:0000256" key="4">
    <source>
        <dbReference type="ARBA" id="ARBA00022679"/>
    </source>
</evidence>
<keyword evidence="5" id="KW-0479">Metal-binding</keyword>
<comment type="caution">
    <text evidence="16">The sequence shown here is derived from an EMBL/GenBank/DDBJ whole genome shotgun (WGS) entry which is preliminary data.</text>
</comment>
<dbReference type="InterPro" id="IPR011009">
    <property type="entry name" value="Kinase-like_dom_sf"/>
</dbReference>
<evidence type="ECO:0000313" key="17">
    <source>
        <dbReference type="Proteomes" id="UP000198287"/>
    </source>
</evidence>
<dbReference type="STRING" id="158441.A0A226EHS0"/>
<feature type="domain" description="CRAL-TRIO" evidence="15">
    <location>
        <begin position="99"/>
        <end position="275"/>
    </location>
</feature>
<comment type="similarity">
    <text evidence="1">Belongs to the protein kinase superfamily. RIO-type Ser/Thr kinase family.</text>
</comment>
<dbReference type="InterPro" id="IPR001251">
    <property type="entry name" value="CRAL-TRIO_dom"/>
</dbReference>
<feature type="domain" description="Protein kinase" evidence="14">
    <location>
        <begin position="1045"/>
        <end position="1279"/>
    </location>
</feature>
<dbReference type="Pfam" id="PF00650">
    <property type="entry name" value="CRAL_TRIO"/>
    <property type="match status" value="1"/>
</dbReference>
<dbReference type="CDD" id="cd00170">
    <property type="entry name" value="SEC14"/>
    <property type="match status" value="1"/>
</dbReference>
<dbReference type="SMART" id="SM00090">
    <property type="entry name" value="RIO"/>
    <property type="match status" value="1"/>
</dbReference>
<dbReference type="SUPFAM" id="SSF56112">
    <property type="entry name" value="Protein kinase-like (PK-like)"/>
    <property type="match status" value="1"/>
</dbReference>
<feature type="region of interest" description="Disordered" evidence="12">
    <location>
        <begin position="1006"/>
        <end position="1033"/>
    </location>
</feature>
<evidence type="ECO:0000256" key="13">
    <source>
        <dbReference type="SAM" id="SignalP"/>
    </source>
</evidence>
<evidence type="ECO:0000256" key="6">
    <source>
        <dbReference type="ARBA" id="ARBA00022741"/>
    </source>
</evidence>
<dbReference type="AlphaFoldDB" id="A0A226EHS0"/>
<keyword evidence="17" id="KW-1185">Reference proteome</keyword>
<dbReference type="Proteomes" id="UP000198287">
    <property type="component" value="Unassembled WGS sequence"/>
</dbReference>
<dbReference type="InterPro" id="IPR018934">
    <property type="entry name" value="RIO_dom"/>
</dbReference>
<dbReference type="PROSITE" id="PS50011">
    <property type="entry name" value="PROTEIN_KINASE_DOM"/>
    <property type="match status" value="1"/>
</dbReference>
<evidence type="ECO:0000256" key="3">
    <source>
        <dbReference type="ARBA" id="ARBA00022527"/>
    </source>
</evidence>
<evidence type="ECO:0000256" key="11">
    <source>
        <dbReference type="ARBA" id="ARBA00048679"/>
    </source>
</evidence>
<evidence type="ECO:0000313" key="16">
    <source>
        <dbReference type="EMBL" id="OXA57205.1"/>
    </source>
</evidence>
<dbReference type="GO" id="GO:0046872">
    <property type="term" value="F:metal ion binding"/>
    <property type="evidence" value="ECO:0007669"/>
    <property type="project" value="UniProtKB-KW"/>
</dbReference>
<keyword evidence="8" id="KW-0067">ATP-binding</keyword>
<comment type="catalytic activity">
    <reaction evidence="11">
        <text>L-seryl-[protein] + ATP = O-phospho-L-seryl-[protein] + ADP + H(+)</text>
        <dbReference type="Rhea" id="RHEA:17989"/>
        <dbReference type="Rhea" id="RHEA-COMP:9863"/>
        <dbReference type="Rhea" id="RHEA-COMP:11604"/>
        <dbReference type="ChEBI" id="CHEBI:15378"/>
        <dbReference type="ChEBI" id="CHEBI:29999"/>
        <dbReference type="ChEBI" id="CHEBI:30616"/>
        <dbReference type="ChEBI" id="CHEBI:83421"/>
        <dbReference type="ChEBI" id="CHEBI:456216"/>
        <dbReference type="EC" id="2.7.11.1"/>
    </reaction>
</comment>